<accession>A0A1L5NM05</accession>
<evidence type="ECO:0000313" key="2">
    <source>
        <dbReference type="EMBL" id="APO68941.1"/>
    </source>
</evidence>
<keyword evidence="1" id="KW-0472">Membrane</keyword>
<feature type="transmembrane region" description="Helical" evidence="1">
    <location>
        <begin position="62"/>
        <end position="85"/>
    </location>
</feature>
<dbReference type="AlphaFoldDB" id="A0A1L5NM05"/>
<protein>
    <submittedName>
        <fullName evidence="2">Uncharacterized protein</fullName>
    </submittedName>
</protein>
<dbReference type="STRING" id="56730.IE4872_CH03341"/>
<name>A0A1L5NM05_9HYPH</name>
<keyword evidence="1" id="KW-0812">Transmembrane</keyword>
<sequence>MQPVFLLFRDLRRFRCTARAKADIKTSPAQPLHKSRTLVLTLATLFSLDAFAGDLIVQSLLALWLYHGFGSCLAATGAIFFWSGVFSAASHLNARTAPNDGRWRLQPSTRHGTRSALSL</sequence>
<proteinExistence type="predicted"/>
<evidence type="ECO:0000256" key="1">
    <source>
        <dbReference type="SAM" id="Phobius"/>
    </source>
</evidence>
<evidence type="ECO:0000313" key="3">
    <source>
        <dbReference type="Proteomes" id="UP000184749"/>
    </source>
</evidence>
<reference evidence="2 3" key="1">
    <citation type="submission" date="2016-09" db="EMBL/GenBank/DDBJ databases">
        <title>The complete genome sequences of Rhizobium gallicum, symbiovars gallicum and phaseoli, symbionts associated to common bean (Phaseolus vulgaris).</title>
        <authorList>
            <person name="Bustos P."/>
            <person name="Santamaria R.I."/>
            <person name="Perez-Carrascal O.M."/>
            <person name="Juarez S."/>
            <person name="Lozano L."/>
            <person name="Martinez-Flores I."/>
            <person name="Martinez-Romero E."/>
            <person name="Cevallos M."/>
            <person name="Romero D."/>
            <person name="Davila G."/>
            <person name="Gonzalez V."/>
        </authorList>
    </citation>
    <scope>NUCLEOTIDE SEQUENCE [LARGE SCALE GENOMIC DNA]</scope>
    <source>
        <strain evidence="2 3">IE4872</strain>
    </source>
</reference>
<keyword evidence="1" id="KW-1133">Transmembrane helix</keyword>
<dbReference type="Proteomes" id="UP000184749">
    <property type="component" value="Chromosome"/>
</dbReference>
<organism evidence="2 3">
    <name type="scientific">Rhizobium gallicum</name>
    <dbReference type="NCBI Taxonomy" id="56730"/>
    <lineage>
        <taxon>Bacteria</taxon>
        <taxon>Pseudomonadati</taxon>
        <taxon>Pseudomonadota</taxon>
        <taxon>Alphaproteobacteria</taxon>
        <taxon>Hyphomicrobiales</taxon>
        <taxon>Rhizobiaceae</taxon>
        <taxon>Rhizobium/Agrobacterium group</taxon>
        <taxon>Rhizobium</taxon>
    </lineage>
</organism>
<dbReference type="EMBL" id="CP017101">
    <property type="protein sequence ID" value="APO68941.1"/>
    <property type="molecule type" value="Genomic_DNA"/>
</dbReference>
<gene>
    <name evidence="2" type="ORF">IE4872_CH03341</name>
</gene>